<dbReference type="PROSITE" id="PS51257">
    <property type="entry name" value="PROKAR_LIPOPROTEIN"/>
    <property type="match status" value="1"/>
</dbReference>
<dbReference type="KEGG" id="cmah:C1I91_16870"/>
<keyword evidence="2" id="KW-0732">Signal</keyword>
<dbReference type="AlphaFoldDB" id="A0A3R5QZH2"/>
<evidence type="ECO:0000313" key="4">
    <source>
        <dbReference type="EMBL" id="QAA33175.1"/>
    </source>
</evidence>
<keyword evidence="5" id="KW-1185">Reference proteome</keyword>
<evidence type="ECO:0000256" key="1">
    <source>
        <dbReference type="SAM" id="MobiDB-lite"/>
    </source>
</evidence>
<dbReference type="Proteomes" id="UP000286268">
    <property type="component" value="Chromosome"/>
</dbReference>
<dbReference type="InterPro" id="IPR036400">
    <property type="entry name" value="Cyt_B5-like_heme/steroid_sf"/>
</dbReference>
<dbReference type="SUPFAM" id="SSF55856">
    <property type="entry name" value="Cytochrome b5-like heme/steroid binding domain"/>
    <property type="match status" value="1"/>
</dbReference>
<dbReference type="EMBL" id="CP025746">
    <property type="protein sequence ID" value="QAA33175.1"/>
    <property type="molecule type" value="Genomic_DNA"/>
</dbReference>
<dbReference type="SMART" id="SM01117">
    <property type="entry name" value="Cyt-b5"/>
    <property type="match status" value="1"/>
</dbReference>
<protein>
    <recommendedName>
        <fullName evidence="3">Cytochrome b5 heme-binding domain-containing protein</fullName>
    </recommendedName>
</protein>
<feature type="region of interest" description="Disordered" evidence="1">
    <location>
        <begin position="26"/>
        <end position="74"/>
    </location>
</feature>
<proteinExistence type="predicted"/>
<evidence type="ECO:0000259" key="3">
    <source>
        <dbReference type="SMART" id="SM01117"/>
    </source>
</evidence>
<dbReference type="Pfam" id="PF00173">
    <property type="entry name" value="Cyt-b5"/>
    <property type="match status" value="1"/>
</dbReference>
<dbReference type="InterPro" id="IPR001199">
    <property type="entry name" value="Cyt_B5-like_heme/steroid-bd"/>
</dbReference>
<evidence type="ECO:0000256" key="2">
    <source>
        <dbReference type="SAM" id="SignalP"/>
    </source>
</evidence>
<feature type="compositionally biased region" description="Low complexity" evidence="1">
    <location>
        <begin position="28"/>
        <end position="64"/>
    </location>
</feature>
<feature type="domain" description="Cytochrome b5 heme-binding" evidence="3">
    <location>
        <begin position="75"/>
        <end position="147"/>
    </location>
</feature>
<sequence>MIKKLSTLLCAIFIFTTFIFISCSKQPTTTSNKSNTTGSSNNSATNGSSSNGSSNASSNNSNTKIEQQNPTGKTFTLDELQKYDGKNGNPAYVAVDGVVYDVTHAEKWRNGVHQDWVTAGKDLSKEIRQSSHGTSVLKDLTVVGKLKQ</sequence>
<gene>
    <name evidence="4" type="ORF">C1I91_16870</name>
</gene>
<dbReference type="OrthoDB" id="9785263at2"/>
<organism evidence="4 5">
    <name type="scientific">Clostridium manihotivorum</name>
    <dbReference type="NCBI Taxonomy" id="2320868"/>
    <lineage>
        <taxon>Bacteria</taxon>
        <taxon>Bacillati</taxon>
        <taxon>Bacillota</taxon>
        <taxon>Clostridia</taxon>
        <taxon>Eubacteriales</taxon>
        <taxon>Clostridiaceae</taxon>
        <taxon>Clostridium</taxon>
    </lineage>
</organism>
<dbReference type="RefSeq" id="WP_128213901.1">
    <property type="nucleotide sequence ID" value="NZ_CP025746.1"/>
</dbReference>
<feature type="signal peptide" evidence="2">
    <location>
        <begin position="1"/>
        <end position="19"/>
    </location>
</feature>
<feature type="chain" id="PRO_5039252856" description="Cytochrome b5 heme-binding domain-containing protein" evidence="2">
    <location>
        <begin position="20"/>
        <end position="148"/>
    </location>
</feature>
<accession>A0A3R5QZH2</accession>
<dbReference type="Gene3D" id="3.10.120.10">
    <property type="entry name" value="Cytochrome b5-like heme/steroid binding domain"/>
    <property type="match status" value="1"/>
</dbReference>
<reference evidence="4 5" key="1">
    <citation type="submission" date="2018-01" db="EMBL/GenBank/DDBJ databases">
        <title>Genome Sequencing and Assembly of Anaerobacter polyendosporus strain CT4.</title>
        <authorList>
            <person name="Tachaapaikoon C."/>
            <person name="Sutheeworapong S."/>
            <person name="Jenjaroenpun P."/>
            <person name="Wongsurawat T."/>
            <person name="Nookeaw I."/>
            <person name="Cheawchanlertfa P."/>
            <person name="Kosugi A."/>
            <person name="Cheevadhanarak S."/>
            <person name="Ratanakhanokchai K."/>
        </authorList>
    </citation>
    <scope>NUCLEOTIDE SEQUENCE [LARGE SCALE GENOMIC DNA]</scope>
    <source>
        <strain evidence="4 5">CT4</strain>
    </source>
</reference>
<evidence type="ECO:0000313" key="5">
    <source>
        <dbReference type="Proteomes" id="UP000286268"/>
    </source>
</evidence>
<feature type="compositionally biased region" description="Polar residues" evidence="1">
    <location>
        <begin position="65"/>
        <end position="74"/>
    </location>
</feature>
<name>A0A3R5QZH2_9CLOT</name>